<dbReference type="Proteomes" id="UP001152795">
    <property type="component" value="Unassembled WGS sequence"/>
</dbReference>
<gene>
    <name evidence="1" type="ORF">PACLA_8A057297</name>
</gene>
<protein>
    <submittedName>
        <fullName evidence="1">Uncharacterized protein</fullName>
    </submittedName>
</protein>
<evidence type="ECO:0000313" key="2">
    <source>
        <dbReference type="Proteomes" id="UP001152795"/>
    </source>
</evidence>
<keyword evidence="2" id="KW-1185">Reference proteome</keyword>
<reference evidence="1" key="1">
    <citation type="submission" date="2020-04" db="EMBL/GenBank/DDBJ databases">
        <authorList>
            <person name="Alioto T."/>
            <person name="Alioto T."/>
            <person name="Gomez Garrido J."/>
        </authorList>
    </citation>
    <scope>NUCLEOTIDE SEQUENCE</scope>
    <source>
        <strain evidence="1">A484AB</strain>
    </source>
</reference>
<dbReference type="AlphaFoldDB" id="A0A6S7G439"/>
<accession>A0A6S7G439</accession>
<dbReference type="EMBL" id="CACRXK020001022">
    <property type="protein sequence ID" value="CAB3986495.1"/>
    <property type="molecule type" value="Genomic_DNA"/>
</dbReference>
<evidence type="ECO:0000313" key="1">
    <source>
        <dbReference type="EMBL" id="CAB3986495.1"/>
    </source>
</evidence>
<sequence length="387" mass="44340">MEGDDEKPDFVYVFLETRFNVGPSKSTWFLKSKSYMPIPFKLPARLNKIMFEKAECHVPMYDEGICFIPNIPNGNSIYEKCDLCGSAWSSDSPRDHDWYMCSKLILRSFTMDCRVYYRSCSNTCCSGRLEYDGGEIALLNMGKFVITYDVLRDFMHHFLLGRHEDRTFVLRKDIRKALINVARGPSSETLEILNNLLDSNAHRYEHLKLLLNWCISTFGFEWPNGVVAFIVAIAKNSPVCAIFHADSDLISLCNKLLTGYPIKKHPVEFQLLNDTCPLLFEFLRAVPSDQLPEDVVPLLKQLLEIGSSPFLFTQATVEIPSSRVEQDSNIVFFPNHPVVRERGSYVLDKRSEPKSEFCTKRSGRHPTLLPGIFLIQCRHGKFSNVEP</sequence>
<comment type="caution">
    <text evidence="1">The sequence shown here is derived from an EMBL/GenBank/DDBJ whole genome shotgun (WGS) entry which is preliminary data.</text>
</comment>
<name>A0A6S7G439_PARCT</name>
<dbReference type="OrthoDB" id="6073341at2759"/>
<proteinExistence type="predicted"/>
<organism evidence="1 2">
    <name type="scientific">Paramuricea clavata</name>
    <name type="common">Red gorgonian</name>
    <name type="synonym">Violescent sea-whip</name>
    <dbReference type="NCBI Taxonomy" id="317549"/>
    <lineage>
        <taxon>Eukaryota</taxon>
        <taxon>Metazoa</taxon>
        <taxon>Cnidaria</taxon>
        <taxon>Anthozoa</taxon>
        <taxon>Octocorallia</taxon>
        <taxon>Malacalcyonacea</taxon>
        <taxon>Plexauridae</taxon>
        <taxon>Paramuricea</taxon>
    </lineage>
</organism>